<dbReference type="InterPro" id="IPR000866">
    <property type="entry name" value="AhpC/TSA"/>
</dbReference>
<dbReference type="InterPro" id="IPR036249">
    <property type="entry name" value="Thioredoxin-like_sf"/>
</dbReference>
<protein>
    <recommendedName>
        <fullName evidence="5">Thioredoxin domain-containing protein</fullName>
    </recommendedName>
</protein>
<organism evidence="6 7">
    <name type="scientific">Salinimicrobium marinum</name>
    <dbReference type="NCBI Taxonomy" id="680283"/>
    <lineage>
        <taxon>Bacteria</taxon>
        <taxon>Pseudomonadati</taxon>
        <taxon>Bacteroidota</taxon>
        <taxon>Flavobacteriia</taxon>
        <taxon>Flavobacteriales</taxon>
        <taxon>Flavobacteriaceae</taxon>
        <taxon>Salinimicrobium</taxon>
    </lineage>
</organism>
<dbReference type="GO" id="GO:0030313">
    <property type="term" value="C:cell envelope"/>
    <property type="evidence" value="ECO:0007669"/>
    <property type="project" value="UniProtKB-SubCell"/>
</dbReference>
<dbReference type="RefSeq" id="WP_189606421.1">
    <property type="nucleotide sequence ID" value="NZ_BMXB01000038.1"/>
</dbReference>
<feature type="domain" description="Thioredoxin" evidence="5">
    <location>
        <begin position="237"/>
        <end position="379"/>
    </location>
</feature>
<dbReference type="EMBL" id="BMXB01000038">
    <property type="protein sequence ID" value="GHA52093.1"/>
    <property type="molecule type" value="Genomic_DNA"/>
</dbReference>
<dbReference type="PROSITE" id="PS51257">
    <property type="entry name" value="PROKAR_LIPOPROTEIN"/>
    <property type="match status" value="1"/>
</dbReference>
<evidence type="ECO:0000259" key="5">
    <source>
        <dbReference type="PROSITE" id="PS51352"/>
    </source>
</evidence>
<gene>
    <name evidence="6" type="ORF">GCM10007103_35540</name>
</gene>
<dbReference type="SUPFAM" id="SSF52833">
    <property type="entry name" value="Thioredoxin-like"/>
    <property type="match status" value="1"/>
</dbReference>
<name>A0A918SMR8_9FLAO</name>
<evidence type="ECO:0000256" key="2">
    <source>
        <dbReference type="ARBA" id="ARBA00022748"/>
    </source>
</evidence>
<dbReference type="AlphaFoldDB" id="A0A918SMR8"/>
<dbReference type="Proteomes" id="UP000610456">
    <property type="component" value="Unassembled WGS sequence"/>
</dbReference>
<reference evidence="6" key="2">
    <citation type="submission" date="2020-09" db="EMBL/GenBank/DDBJ databases">
        <authorList>
            <person name="Sun Q."/>
            <person name="Kim S."/>
        </authorList>
    </citation>
    <scope>NUCLEOTIDE SEQUENCE</scope>
    <source>
        <strain evidence="6">KCTC 12719</strain>
    </source>
</reference>
<dbReference type="PROSITE" id="PS51352">
    <property type="entry name" value="THIOREDOXIN_2"/>
    <property type="match status" value="1"/>
</dbReference>
<comment type="caution">
    <text evidence="6">The sequence shown here is derived from an EMBL/GenBank/DDBJ whole genome shotgun (WGS) entry which is preliminary data.</text>
</comment>
<dbReference type="PANTHER" id="PTHR42852">
    <property type="entry name" value="THIOL:DISULFIDE INTERCHANGE PROTEIN DSBE"/>
    <property type="match status" value="1"/>
</dbReference>
<reference evidence="6" key="1">
    <citation type="journal article" date="2014" name="Int. J. Syst. Evol. Microbiol.">
        <title>Complete genome sequence of Corynebacterium casei LMG S-19264T (=DSM 44701T), isolated from a smear-ripened cheese.</title>
        <authorList>
            <consortium name="US DOE Joint Genome Institute (JGI-PGF)"/>
            <person name="Walter F."/>
            <person name="Albersmeier A."/>
            <person name="Kalinowski J."/>
            <person name="Ruckert C."/>
        </authorList>
    </citation>
    <scope>NUCLEOTIDE SEQUENCE</scope>
    <source>
        <strain evidence="6">KCTC 12719</strain>
    </source>
</reference>
<keyword evidence="4" id="KW-0676">Redox-active center</keyword>
<dbReference type="Gene3D" id="3.40.30.10">
    <property type="entry name" value="Glutaredoxin"/>
    <property type="match status" value="1"/>
</dbReference>
<evidence type="ECO:0000313" key="7">
    <source>
        <dbReference type="Proteomes" id="UP000610456"/>
    </source>
</evidence>
<dbReference type="CDD" id="cd02966">
    <property type="entry name" value="TlpA_like_family"/>
    <property type="match status" value="1"/>
</dbReference>
<keyword evidence="2" id="KW-0201">Cytochrome c-type biogenesis</keyword>
<keyword evidence="3" id="KW-1015">Disulfide bond</keyword>
<evidence type="ECO:0000256" key="1">
    <source>
        <dbReference type="ARBA" id="ARBA00004196"/>
    </source>
</evidence>
<sequence>MKNIKFIFISSLFIFFTACHKPKEKFTITANLSGFPENSKVIISNGTTGKVLDSTKLVENKFVSTGFIENPPIPISIIINPDNNETAYSFIFIGNENVKISGNKDDFPDDLSVIGSKHQEFKTKLDNKVGPLNKERNQKIQKMFSLRQEGKWNDSLQNAYWSKEDGMITKIDSQTTQLTKDFIADNINSDYALSQLVIYKTDFSISFIKEQLSNLSPNYKNSKYAQVLKTFIENEPLDKGNKFYDFTAENQNGQSVKFSNFFKDKYVLLEFHSPYCSWSGKALSEIKMLSEQMSDSLKIVTFSVDENKEDWLKEYKTNQVSWTSLYNENGRYSDVYTKYQVFATPTYYLFEENGTVVEKWDGYNENLIEQIKERIKNGG</sequence>
<accession>A0A918SMR8</accession>
<proteinExistence type="predicted"/>
<dbReference type="Pfam" id="PF14289">
    <property type="entry name" value="DUF4369"/>
    <property type="match status" value="1"/>
</dbReference>
<evidence type="ECO:0000256" key="3">
    <source>
        <dbReference type="ARBA" id="ARBA00023157"/>
    </source>
</evidence>
<keyword evidence="7" id="KW-1185">Reference proteome</keyword>
<dbReference type="GO" id="GO:0017004">
    <property type="term" value="P:cytochrome complex assembly"/>
    <property type="evidence" value="ECO:0007669"/>
    <property type="project" value="UniProtKB-KW"/>
</dbReference>
<dbReference type="InterPro" id="IPR050553">
    <property type="entry name" value="Thioredoxin_ResA/DsbE_sf"/>
</dbReference>
<evidence type="ECO:0000313" key="6">
    <source>
        <dbReference type="EMBL" id="GHA52093.1"/>
    </source>
</evidence>
<dbReference type="InterPro" id="IPR013766">
    <property type="entry name" value="Thioredoxin_domain"/>
</dbReference>
<dbReference type="Pfam" id="PF00578">
    <property type="entry name" value="AhpC-TSA"/>
    <property type="match status" value="1"/>
</dbReference>
<evidence type="ECO:0000256" key="4">
    <source>
        <dbReference type="ARBA" id="ARBA00023284"/>
    </source>
</evidence>
<dbReference type="InterPro" id="IPR025380">
    <property type="entry name" value="DUF4369"/>
</dbReference>
<dbReference type="PANTHER" id="PTHR42852:SF6">
    <property type="entry name" value="THIOL:DISULFIDE INTERCHANGE PROTEIN DSBE"/>
    <property type="match status" value="1"/>
</dbReference>
<comment type="subcellular location">
    <subcellularLocation>
        <location evidence="1">Cell envelope</location>
    </subcellularLocation>
</comment>